<dbReference type="Gene3D" id="3.20.20.450">
    <property type="entry name" value="EAL domain"/>
    <property type="match status" value="1"/>
</dbReference>
<evidence type="ECO:0000259" key="2">
    <source>
        <dbReference type="PROSITE" id="PS50883"/>
    </source>
</evidence>
<dbReference type="Pfam" id="PF00672">
    <property type="entry name" value="HAMP"/>
    <property type="match status" value="1"/>
</dbReference>
<dbReference type="EMBL" id="JADWVN010000006">
    <property type="protein sequence ID" value="MBL7525534.1"/>
    <property type="molecule type" value="Genomic_DNA"/>
</dbReference>
<dbReference type="SUPFAM" id="SSF55073">
    <property type="entry name" value="Nucleotide cyclase"/>
    <property type="match status" value="1"/>
</dbReference>
<dbReference type="CDD" id="cd01948">
    <property type="entry name" value="EAL"/>
    <property type="match status" value="1"/>
</dbReference>
<dbReference type="SMART" id="SM00052">
    <property type="entry name" value="EAL"/>
    <property type="match status" value="1"/>
</dbReference>
<keyword evidence="1" id="KW-1133">Transmembrane helix</keyword>
<feature type="transmembrane region" description="Helical" evidence="1">
    <location>
        <begin position="155"/>
        <end position="175"/>
    </location>
</feature>
<dbReference type="CDD" id="cd06225">
    <property type="entry name" value="HAMP"/>
    <property type="match status" value="1"/>
</dbReference>
<organism evidence="5 6">
    <name type="scientific">Legionella bononiensis</name>
    <dbReference type="NCBI Taxonomy" id="2793102"/>
    <lineage>
        <taxon>Bacteria</taxon>
        <taxon>Pseudomonadati</taxon>
        <taxon>Pseudomonadota</taxon>
        <taxon>Gammaproteobacteria</taxon>
        <taxon>Legionellales</taxon>
        <taxon>Legionellaceae</taxon>
        <taxon>Legionella</taxon>
    </lineage>
</organism>
<dbReference type="InterPro" id="IPR050706">
    <property type="entry name" value="Cyclic-di-GMP_PDE-like"/>
</dbReference>
<dbReference type="RefSeq" id="WP_203109776.1">
    <property type="nucleotide sequence ID" value="NZ_JADOBG010000011.1"/>
</dbReference>
<keyword evidence="1" id="KW-0472">Membrane</keyword>
<dbReference type="SUPFAM" id="SSF141868">
    <property type="entry name" value="EAL domain-like"/>
    <property type="match status" value="1"/>
</dbReference>
<reference evidence="5 6" key="1">
    <citation type="submission" date="2020-12" db="EMBL/GenBank/DDBJ databases">
        <title>WGS of Legionella: environmental sample.</title>
        <authorList>
            <person name="Cristino S."/>
            <person name="Girolamini L."/>
            <person name="Salaris S."/>
            <person name="Pascale M.R."/>
            <person name="Mazzotta M."/>
            <person name="Orsini M."/>
            <person name="Grottola A."/>
        </authorList>
    </citation>
    <scope>NUCLEOTIDE SEQUENCE [LARGE SCALE GENOMIC DNA]</scope>
    <source>
        <strain evidence="5 6">30cs62</strain>
    </source>
</reference>
<dbReference type="Gene3D" id="3.30.70.270">
    <property type="match status" value="1"/>
</dbReference>
<feature type="domain" description="EAL" evidence="2">
    <location>
        <begin position="402"/>
        <end position="639"/>
    </location>
</feature>
<evidence type="ECO:0000259" key="4">
    <source>
        <dbReference type="PROSITE" id="PS50887"/>
    </source>
</evidence>
<dbReference type="PANTHER" id="PTHR33121">
    <property type="entry name" value="CYCLIC DI-GMP PHOSPHODIESTERASE PDEF"/>
    <property type="match status" value="1"/>
</dbReference>
<feature type="transmembrane region" description="Helical" evidence="1">
    <location>
        <begin position="7"/>
        <end position="25"/>
    </location>
</feature>
<dbReference type="SMART" id="SM00267">
    <property type="entry name" value="GGDEF"/>
    <property type="match status" value="1"/>
</dbReference>
<dbReference type="InterPro" id="IPR001633">
    <property type="entry name" value="EAL_dom"/>
</dbReference>
<gene>
    <name evidence="5" type="ORF">I5282_02965</name>
</gene>
<evidence type="ECO:0000259" key="3">
    <source>
        <dbReference type="PROSITE" id="PS50885"/>
    </source>
</evidence>
<protein>
    <submittedName>
        <fullName evidence="5">EAL domain-containing protein</fullName>
    </submittedName>
</protein>
<evidence type="ECO:0000313" key="6">
    <source>
        <dbReference type="Proteomes" id="UP000809910"/>
    </source>
</evidence>
<dbReference type="PROSITE" id="PS50887">
    <property type="entry name" value="GGDEF"/>
    <property type="match status" value="1"/>
</dbReference>
<dbReference type="PROSITE" id="PS50885">
    <property type="entry name" value="HAMP"/>
    <property type="match status" value="1"/>
</dbReference>
<dbReference type="InterPro" id="IPR032244">
    <property type="entry name" value="LapD_MoxY_N"/>
</dbReference>
<evidence type="ECO:0000313" key="5">
    <source>
        <dbReference type="EMBL" id="MBL7525534.1"/>
    </source>
</evidence>
<dbReference type="Pfam" id="PF16448">
    <property type="entry name" value="LapD_MoxY_N"/>
    <property type="match status" value="1"/>
</dbReference>
<sequence>MTLIKKMALGALMMLLLVFIGTYFITMNNARNFFIQQIESNAQDTATSLGLSLSQSLLNHDLPTMNAMVQAVFDRGYFSFIRVKDIKGKVLITKKLMAQQHDVPQWFVHLIQWPLTEKSSLVMDGWMQAGVVSVISDPSNVYSALWRNAVEMVKAYIIFALVVLLLTYGFIQLLLRPLKRVTAQALAISEHEFPIEKHIPRTPELKQVTLAMNQMVLKIKSLFEDQLQQAELLRVQVYQDPLTGLSNRRYFLQQLSAILDNEDEFIPGYVLMIVIDGLDDLNQKHGYQQGDNLVLVVAKICKEFWNHSSVSTIARISGSTFAVINHEQDPEIFDKQCKEFESSLRQAISEIKPCESHMGAAGYFAHQSVSNLLSMVDLSVKKARELQVFYCQKEHDTFKYPRLITRDDLVNFLDKKNMYLYAQGVTNGKDFLHKEIFVRIQDQDNDELGAGYFMPVAEKMGLAFLIDLYVLKELTAKKIASTECFALNISEDTLVNKEHREAYLQQLKNTPPDILKNLSLEISENKVLDSFPDVKLFAKQAQKLGVKIGVDRVGIHFSPLHYLSELHVDYVKLHGSLVQDIDENESKQFFIHYFNEMAKTLDIQVVATQVEQEAQWHALELVHVSWGQGRYLDSIALLD</sequence>
<proteinExistence type="predicted"/>
<dbReference type="Gene3D" id="3.30.110.200">
    <property type="match status" value="1"/>
</dbReference>
<dbReference type="PANTHER" id="PTHR33121:SF70">
    <property type="entry name" value="SIGNALING PROTEIN YKOW"/>
    <property type="match status" value="1"/>
</dbReference>
<dbReference type="InterPro" id="IPR043128">
    <property type="entry name" value="Rev_trsase/Diguanyl_cyclase"/>
</dbReference>
<dbReference type="PROSITE" id="PS50883">
    <property type="entry name" value="EAL"/>
    <property type="match status" value="1"/>
</dbReference>
<keyword evidence="6" id="KW-1185">Reference proteome</keyword>
<dbReference type="Proteomes" id="UP000809910">
    <property type="component" value="Unassembled WGS sequence"/>
</dbReference>
<dbReference type="CDD" id="cd01949">
    <property type="entry name" value="GGDEF"/>
    <property type="match status" value="1"/>
</dbReference>
<feature type="domain" description="HAMP" evidence="3">
    <location>
        <begin position="172"/>
        <end position="224"/>
    </location>
</feature>
<dbReference type="Pfam" id="PF00563">
    <property type="entry name" value="EAL"/>
    <property type="match status" value="1"/>
</dbReference>
<dbReference type="InterPro" id="IPR035919">
    <property type="entry name" value="EAL_sf"/>
</dbReference>
<comment type="caution">
    <text evidence="5">The sequence shown here is derived from an EMBL/GenBank/DDBJ whole genome shotgun (WGS) entry which is preliminary data.</text>
</comment>
<dbReference type="InterPro" id="IPR003660">
    <property type="entry name" value="HAMP_dom"/>
</dbReference>
<name>A0ABS1W874_9GAMM</name>
<dbReference type="Gene3D" id="6.20.270.20">
    <property type="entry name" value="LapD/MoxY periplasmic domain"/>
    <property type="match status" value="1"/>
</dbReference>
<dbReference type="InterPro" id="IPR029787">
    <property type="entry name" value="Nucleotide_cyclase"/>
</dbReference>
<dbReference type="InterPro" id="IPR042461">
    <property type="entry name" value="LapD_MoxY_peri_C"/>
</dbReference>
<dbReference type="Pfam" id="PF00990">
    <property type="entry name" value="GGDEF"/>
    <property type="match status" value="1"/>
</dbReference>
<evidence type="ECO:0000256" key="1">
    <source>
        <dbReference type="SAM" id="Phobius"/>
    </source>
</evidence>
<dbReference type="InterPro" id="IPR000160">
    <property type="entry name" value="GGDEF_dom"/>
</dbReference>
<accession>A0ABS1W874</accession>
<keyword evidence="1" id="KW-0812">Transmembrane</keyword>
<feature type="domain" description="GGDEF" evidence="4">
    <location>
        <begin position="266"/>
        <end position="393"/>
    </location>
</feature>